<dbReference type="OrthoDB" id="8449211at2"/>
<proteinExistence type="predicted"/>
<comment type="caution">
    <text evidence="1">The sequence shown here is derived from an EMBL/GenBank/DDBJ whole genome shotgun (WGS) entry which is preliminary data.</text>
</comment>
<dbReference type="EMBL" id="LDTF01000113">
    <property type="protein sequence ID" value="KTT95245.1"/>
    <property type="molecule type" value="Genomic_DNA"/>
</dbReference>
<organism evidence="1 2">
    <name type="scientific">Sphingomonas yabuuchiae</name>
    <dbReference type="NCBI Taxonomy" id="172044"/>
    <lineage>
        <taxon>Bacteria</taxon>
        <taxon>Pseudomonadati</taxon>
        <taxon>Pseudomonadota</taxon>
        <taxon>Alphaproteobacteria</taxon>
        <taxon>Sphingomonadales</taxon>
        <taxon>Sphingomonadaceae</taxon>
        <taxon>Sphingomonas</taxon>
    </lineage>
</organism>
<evidence type="ECO:0000313" key="2">
    <source>
        <dbReference type="Proteomes" id="UP000073923"/>
    </source>
</evidence>
<accession>A0A147IK82</accession>
<name>A0A147IK82_9SPHN</name>
<dbReference type="RefSeq" id="WP_058746726.1">
    <property type="nucleotide sequence ID" value="NZ_LDTF01000113.1"/>
</dbReference>
<dbReference type="PATRIC" id="fig|172044.3.peg.276"/>
<reference evidence="1 2" key="1">
    <citation type="journal article" date="2016" name="Front. Microbiol.">
        <title>Genomic Resource of Rice Seed Associated Bacteria.</title>
        <authorList>
            <person name="Midha S."/>
            <person name="Bansal K."/>
            <person name="Sharma S."/>
            <person name="Kumar N."/>
            <person name="Patil P.P."/>
            <person name="Chaudhry V."/>
            <person name="Patil P.B."/>
        </authorList>
    </citation>
    <scope>NUCLEOTIDE SEQUENCE [LARGE SCALE GENOMIC DNA]</scope>
    <source>
        <strain evidence="1 2">NS355</strain>
    </source>
</reference>
<gene>
    <name evidence="1" type="ORF">NS355_16815</name>
</gene>
<dbReference type="Proteomes" id="UP000073923">
    <property type="component" value="Unassembled WGS sequence"/>
</dbReference>
<sequence>MDEIEVDGVLRDLRHLRSFVVTLPGKGKDGADLRTRIHLGLHTISQGCERGAHHLEDENGKPRRFCEDRYAFSLGLRELSKRMVEQNYFCWDSIDRNRAMNYAVIDIAPGRVRELTDGEHQVVFFYLYPDRGDEADVNLMITSCYVRNVVFSHVKRRYNMHTLLRTCLYKGKRLP</sequence>
<dbReference type="AlphaFoldDB" id="A0A147IK82"/>
<evidence type="ECO:0000313" key="1">
    <source>
        <dbReference type="EMBL" id="KTT95245.1"/>
    </source>
</evidence>
<protein>
    <submittedName>
        <fullName evidence="1">Uncharacterized protein</fullName>
    </submittedName>
</protein>